<evidence type="ECO:0000313" key="9">
    <source>
        <dbReference type="Proteomes" id="UP000009309"/>
    </source>
</evidence>
<dbReference type="GO" id="GO:0004252">
    <property type="term" value="F:serine-type endopeptidase activity"/>
    <property type="evidence" value="ECO:0007669"/>
    <property type="project" value="InterPro"/>
</dbReference>
<dbReference type="EC" id="3.4.21.-" evidence="8"/>
<dbReference type="AlphaFoldDB" id="I2GCQ1"/>
<organism evidence="8 9">
    <name type="scientific">Fibrisoma limi BUZ 3</name>
    <dbReference type="NCBI Taxonomy" id="1185876"/>
    <lineage>
        <taxon>Bacteria</taxon>
        <taxon>Pseudomonadati</taxon>
        <taxon>Bacteroidota</taxon>
        <taxon>Cytophagia</taxon>
        <taxon>Cytophagales</taxon>
        <taxon>Spirosomataceae</taxon>
        <taxon>Fibrisoma</taxon>
    </lineage>
</organism>
<dbReference type="STRING" id="1185876.BN8_00617"/>
<dbReference type="Gene3D" id="3.40.50.200">
    <property type="entry name" value="Peptidase S8/S53 domain"/>
    <property type="match status" value="1"/>
</dbReference>
<reference evidence="8 9" key="1">
    <citation type="journal article" date="2012" name="J. Bacteriol.">
        <title>Genome Sequence of the Filamentous Bacterium Fibrisoma limi BUZ 3T.</title>
        <authorList>
            <person name="Filippini M."/>
            <person name="Qi W."/>
            <person name="Jaenicke S."/>
            <person name="Goesmann A."/>
            <person name="Smits T.H."/>
            <person name="Bagheri H.C."/>
        </authorList>
    </citation>
    <scope>NUCLEOTIDE SEQUENCE [LARGE SCALE GENOMIC DNA]</scope>
    <source>
        <strain evidence="9">BUZ 3T</strain>
    </source>
</reference>
<dbReference type="InterPro" id="IPR015500">
    <property type="entry name" value="Peptidase_S8_subtilisin-rel"/>
</dbReference>
<dbReference type="EMBL" id="CAIT01000004">
    <property type="protein sequence ID" value="CCH51675.1"/>
    <property type="molecule type" value="Genomic_DNA"/>
</dbReference>
<comment type="caution">
    <text evidence="5">Lacks conserved residue(s) required for the propagation of feature annotation.</text>
</comment>
<dbReference type="SUPFAM" id="SSF52743">
    <property type="entry name" value="Subtilisin-like"/>
    <property type="match status" value="1"/>
</dbReference>
<evidence type="ECO:0000256" key="1">
    <source>
        <dbReference type="ARBA" id="ARBA00011073"/>
    </source>
</evidence>
<proteinExistence type="inferred from homology"/>
<gene>
    <name evidence="8" type="primary">aprA</name>
    <name evidence="8" type="ORF">BN8_00617</name>
</gene>
<dbReference type="InterPro" id="IPR022398">
    <property type="entry name" value="Peptidase_S8_His-AS"/>
</dbReference>
<dbReference type="Proteomes" id="UP000009309">
    <property type="component" value="Unassembled WGS sequence"/>
</dbReference>
<keyword evidence="3 8" id="KW-0378">Hydrolase</keyword>
<keyword evidence="4" id="KW-0720">Serine protease</keyword>
<name>I2GCQ1_9BACT</name>
<accession>I2GCQ1</accession>
<dbReference type="InterPro" id="IPR036852">
    <property type="entry name" value="Peptidase_S8/S53_dom_sf"/>
</dbReference>
<dbReference type="PROSITE" id="PS51892">
    <property type="entry name" value="SUBTILASE"/>
    <property type="match status" value="1"/>
</dbReference>
<dbReference type="SUPFAM" id="SSF54897">
    <property type="entry name" value="Protease propeptides/inhibitors"/>
    <property type="match status" value="1"/>
</dbReference>
<evidence type="ECO:0000256" key="2">
    <source>
        <dbReference type="ARBA" id="ARBA00022670"/>
    </source>
</evidence>
<evidence type="ECO:0000256" key="3">
    <source>
        <dbReference type="ARBA" id="ARBA00022801"/>
    </source>
</evidence>
<dbReference type="InterPro" id="IPR000209">
    <property type="entry name" value="Peptidase_S8/S53_dom"/>
</dbReference>
<dbReference type="PROSITE" id="PS00137">
    <property type="entry name" value="SUBTILASE_HIS"/>
    <property type="match status" value="1"/>
</dbReference>
<dbReference type="GO" id="GO:0005615">
    <property type="term" value="C:extracellular space"/>
    <property type="evidence" value="ECO:0007669"/>
    <property type="project" value="TreeGrafter"/>
</dbReference>
<dbReference type="Pfam" id="PF05922">
    <property type="entry name" value="Inhibitor_I9"/>
    <property type="match status" value="1"/>
</dbReference>
<comment type="caution">
    <text evidence="8">The sequence shown here is derived from an EMBL/GenBank/DDBJ whole genome shotgun (WGS) entry which is preliminary data.</text>
</comment>
<dbReference type="PANTHER" id="PTHR43806:SF11">
    <property type="entry name" value="CEREVISIN-RELATED"/>
    <property type="match status" value="1"/>
</dbReference>
<feature type="domain" description="Peptidase S8/S53" evidence="6">
    <location>
        <begin position="178"/>
        <end position="389"/>
    </location>
</feature>
<dbReference type="InterPro" id="IPR010259">
    <property type="entry name" value="S8pro/Inhibitor_I9"/>
</dbReference>
<evidence type="ECO:0000259" key="6">
    <source>
        <dbReference type="Pfam" id="PF00082"/>
    </source>
</evidence>
<feature type="domain" description="Inhibitor I9" evidence="7">
    <location>
        <begin position="54"/>
        <end position="134"/>
    </location>
</feature>
<keyword evidence="2" id="KW-0645">Protease</keyword>
<comment type="similarity">
    <text evidence="1 5">Belongs to the peptidase S8 family.</text>
</comment>
<dbReference type="PRINTS" id="PR00723">
    <property type="entry name" value="SUBTILISIN"/>
</dbReference>
<sequence length="418" mass="42653">MSMNQSFNLGSLLVGAGLIWLTGCSPAEITVDSSVAVNTDAVQAVSAASTVSDQYIVVLKKEALSLSALESYVRQQSRMQQVAEQLLQRLKTTPEDLLQVYGSAFPGFAARLSPAEVAILRKNPLVAYVEPDKISNSGADQLASTTQSARVAAGQETPWGITYVGGSVNYTGSNVAYVIDSGIELTHPDLKVDSTKGYSVFKFGAHRSVKDFDGHGTLVAGIIAAINNTTGVVGVAAGATVVPVKVCAAPTKVVNSDFIAGINFVAANGKPGDVANISLGVAASDAVDQAVISLAAKGIFVAASAGNTNVGSGVTNANQISPARANGPNFYTASGHDNKGVFATISCVGNPPIDFSAPAVNVKSTYKGGGYLTITQGTTAATAHLSGILLANGGTIYAKGFVTNDPDGTPDPKGSRIP</sequence>
<evidence type="ECO:0000259" key="7">
    <source>
        <dbReference type="Pfam" id="PF05922"/>
    </source>
</evidence>
<dbReference type="Pfam" id="PF00082">
    <property type="entry name" value="Peptidase_S8"/>
    <property type="match status" value="1"/>
</dbReference>
<dbReference type="OrthoDB" id="9798386at2"/>
<dbReference type="PROSITE" id="PS00136">
    <property type="entry name" value="SUBTILASE_ASP"/>
    <property type="match status" value="1"/>
</dbReference>
<protein>
    <submittedName>
        <fullName evidence="8">Peptidase S8/S53 subtilisin kexin sedolisin</fullName>
        <ecNumber evidence="8">3.4.21.-</ecNumber>
    </submittedName>
</protein>
<dbReference type="PANTHER" id="PTHR43806">
    <property type="entry name" value="PEPTIDASE S8"/>
    <property type="match status" value="1"/>
</dbReference>
<evidence type="ECO:0000313" key="8">
    <source>
        <dbReference type="EMBL" id="CCH51675.1"/>
    </source>
</evidence>
<evidence type="ECO:0000256" key="5">
    <source>
        <dbReference type="PROSITE-ProRule" id="PRU01240"/>
    </source>
</evidence>
<dbReference type="eggNOG" id="COG1404">
    <property type="taxonomic scope" value="Bacteria"/>
</dbReference>
<keyword evidence="9" id="KW-1185">Reference proteome</keyword>
<dbReference type="InterPro" id="IPR037045">
    <property type="entry name" value="S8pro/Inhibitor_I9_sf"/>
</dbReference>
<dbReference type="GO" id="GO:0006508">
    <property type="term" value="P:proteolysis"/>
    <property type="evidence" value="ECO:0007669"/>
    <property type="project" value="UniProtKB-KW"/>
</dbReference>
<dbReference type="Gene3D" id="3.30.70.80">
    <property type="entry name" value="Peptidase S8 propeptide/proteinase inhibitor I9"/>
    <property type="match status" value="1"/>
</dbReference>
<dbReference type="InterPro" id="IPR050131">
    <property type="entry name" value="Peptidase_S8_subtilisin-like"/>
</dbReference>
<evidence type="ECO:0000256" key="4">
    <source>
        <dbReference type="ARBA" id="ARBA00022825"/>
    </source>
</evidence>
<dbReference type="InterPro" id="IPR023827">
    <property type="entry name" value="Peptidase_S8_Asp-AS"/>
</dbReference>